<dbReference type="Gene3D" id="3.40.190.10">
    <property type="entry name" value="Periplasmic binding protein-like II"/>
    <property type="match status" value="2"/>
</dbReference>
<feature type="chain" id="PRO_5027080559" evidence="1">
    <location>
        <begin position="20"/>
        <end position="225"/>
    </location>
</feature>
<proteinExistence type="predicted"/>
<sequence>MRFLTALVIACQLPVSAYADELRLAVIANNATHEGLWSVVEEAARRAGLTVSAHAMPAERGMLQASQYDLDGAAGRTTVMAQGYPALVRVDEPVYQYAPTAYTYRRFDVTAGWQALAGHTVCIRRGLKLTEERTRGLPRQELRDESSMLRMLRAGGCDVAVMDRHNAVAKAAMAADARLLQLQPPLERIPLYLYLNDHHAHQAPRLAEALRKMRADGAMQRLGSE</sequence>
<evidence type="ECO:0000313" key="2">
    <source>
        <dbReference type="EMBL" id="MTW04499.1"/>
    </source>
</evidence>
<accession>A0A6L6Q4X1</accession>
<dbReference type="AlphaFoldDB" id="A0A6L6Q4X1"/>
<gene>
    <name evidence="2" type="ORF">GM668_20695</name>
</gene>
<keyword evidence="3" id="KW-1185">Reference proteome</keyword>
<dbReference type="EMBL" id="WNLA01000016">
    <property type="protein sequence ID" value="MTW04499.1"/>
    <property type="molecule type" value="Genomic_DNA"/>
</dbReference>
<comment type="caution">
    <text evidence="2">The sequence shown here is derived from an EMBL/GenBank/DDBJ whole genome shotgun (WGS) entry which is preliminary data.</text>
</comment>
<dbReference type="RefSeq" id="WP_155440860.1">
    <property type="nucleotide sequence ID" value="NZ_WNLA01000016.1"/>
</dbReference>
<name>A0A6L6Q4X1_9BURK</name>
<dbReference type="SUPFAM" id="SSF53850">
    <property type="entry name" value="Periplasmic binding protein-like II"/>
    <property type="match status" value="1"/>
</dbReference>
<dbReference type="Proteomes" id="UP000484015">
    <property type="component" value="Unassembled WGS sequence"/>
</dbReference>
<evidence type="ECO:0000313" key="3">
    <source>
        <dbReference type="Proteomes" id="UP000484015"/>
    </source>
</evidence>
<feature type="signal peptide" evidence="1">
    <location>
        <begin position="1"/>
        <end position="19"/>
    </location>
</feature>
<protein>
    <submittedName>
        <fullName evidence="2">Transporter substrate-binding domain-containing protein</fullName>
    </submittedName>
</protein>
<organism evidence="2 3">
    <name type="scientific">Pseudoduganella ginsengisoli</name>
    <dbReference type="NCBI Taxonomy" id="1462440"/>
    <lineage>
        <taxon>Bacteria</taxon>
        <taxon>Pseudomonadati</taxon>
        <taxon>Pseudomonadota</taxon>
        <taxon>Betaproteobacteria</taxon>
        <taxon>Burkholderiales</taxon>
        <taxon>Oxalobacteraceae</taxon>
        <taxon>Telluria group</taxon>
        <taxon>Pseudoduganella</taxon>
    </lineage>
</organism>
<evidence type="ECO:0000256" key="1">
    <source>
        <dbReference type="SAM" id="SignalP"/>
    </source>
</evidence>
<keyword evidence="1" id="KW-0732">Signal</keyword>
<reference evidence="2 3" key="1">
    <citation type="submission" date="2019-11" db="EMBL/GenBank/DDBJ databases">
        <title>Type strains purchased from KCTC, JCM and DSMZ.</title>
        <authorList>
            <person name="Lu H."/>
        </authorList>
    </citation>
    <scope>NUCLEOTIDE SEQUENCE [LARGE SCALE GENOMIC DNA]</scope>
    <source>
        <strain evidence="2 3">KCTC 42409</strain>
    </source>
</reference>
<dbReference type="OrthoDB" id="368476at2"/>